<evidence type="ECO:0000256" key="4">
    <source>
        <dbReference type="SAM" id="SignalP"/>
    </source>
</evidence>
<dbReference type="InterPro" id="IPR012332">
    <property type="entry name" value="Autotransporter_pectin_lyase_C"/>
</dbReference>
<dbReference type="Gene3D" id="2.160.20.20">
    <property type="match status" value="1"/>
</dbReference>
<protein>
    <recommendedName>
        <fullName evidence="9">Tandem-95 repeat protein</fullName>
    </recommendedName>
</protein>
<dbReference type="Pfam" id="PF00041">
    <property type="entry name" value="fn3"/>
    <property type="match status" value="2"/>
</dbReference>
<dbReference type="OrthoDB" id="5943827at2"/>
<dbReference type="Gene3D" id="2.60.40.10">
    <property type="entry name" value="Immunoglobulins"/>
    <property type="match status" value="4"/>
</dbReference>
<dbReference type="PANTHER" id="PTHR46708">
    <property type="entry name" value="TENASCIN"/>
    <property type="match status" value="1"/>
</dbReference>
<feature type="compositionally biased region" description="Low complexity" evidence="3">
    <location>
        <begin position="1029"/>
        <end position="1044"/>
    </location>
</feature>
<dbReference type="SUPFAM" id="SSF49265">
    <property type="entry name" value="Fibronectin type III"/>
    <property type="match status" value="2"/>
</dbReference>
<name>A0A090AI52_9GAMM</name>
<gene>
    <name evidence="7" type="ORF">THII_0745</name>
</gene>
<dbReference type="NCBIfam" id="NF041518">
    <property type="entry name" value="choice_anch_Q"/>
    <property type="match status" value="2"/>
</dbReference>
<feature type="domain" description="Fibronectin type-III" evidence="6">
    <location>
        <begin position="1057"/>
        <end position="1145"/>
    </location>
</feature>
<dbReference type="SUPFAM" id="SSF49313">
    <property type="entry name" value="Cadherin-like"/>
    <property type="match status" value="2"/>
</dbReference>
<dbReference type="Proteomes" id="UP000031623">
    <property type="component" value="Chromosome"/>
</dbReference>
<feature type="region of interest" description="Disordered" evidence="3">
    <location>
        <begin position="1021"/>
        <end position="1044"/>
    </location>
</feature>
<evidence type="ECO:0000259" key="6">
    <source>
        <dbReference type="PROSITE" id="PS50853"/>
    </source>
</evidence>
<dbReference type="KEGG" id="tig:THII_0745"/>
<dbReference type="InterPro" id="IPR015919">
    <property type="entry name" value="Cadherin-like_sf"/>
</dbReference>
<dbReference type="HOGENOM" id="CLU_239034_0_0_6"/>
<dbReference type="PROSITE" id="PS50853">
    <property type="entry name" value="FN3"/>
    <property type="match status" value="4"/>
</dbReference>
<feature type="domain" description="Fibronectin type-III" evidence="6">
    <location>
        <begin position="927"/>
        <end position="1017"/>
    </location>
</feature>
<feature type="domain" description="Cadherin" evidence="5">
    <location>
        <begin position="1371"/>
        <end position="1460"/>
    </location>
</feature>
<dbReference type="Gene3D" id="2.60.40.3440">
    <property type="match status" value="1"/>
</dbReference>
<dbReference type="CDD" id="cd00063">
    <property type="entry name" value="FN3"/>
    <property type="match status" value="4"/>
</dbReference>
<dbReference type="InterPro" id="IPR012334">
    <property type="entry name" value="Pectin_lyas_fold"/>
</dbReference>
<feature type="domain" description="Fibronectin type-III" evidence="6">
    <location>
        <begin position="839"/>
        <end position="926"/>
    </location>
</feature>
<keyword evidence="1 4" id="KW-0732">Signal</keyword>
<evidence type="ECO:0000256" key="3">
    <source>
        <dbReference type="SAM" id="MobiDB-lite"/>
    </source>
</evidence>
<dbReference type="PROSITE" id="PS50268">
    <property type="entry name" value="CADHERIN_2"/>
    <property type="match status" value="1"/>
</dbReference>
<dbReference type="EMBL" id="AP014633">
    <property type="protein sequence ID" value="BAP55042.1"/>
    <property type="molecule type" value="Genomic_DNA"/>
</dbReference>
<accession>A0A090AI52</accession>
<dbReference type="InterPro" id="IPR013783">
    <property type="entry name" value="Ig-like_fold"/>
</dbReference>
<dbReference type="InterPro" id="IPR011050">
    <property type="entry name" value="Pectin_lyase_fold/virulence"/>
</dbReference>
<keyword evidence="2" id="KW-0677">Repeat</keyword>
<dbReference type="InterPro" id="IPR002126">
    <property type="entry name" value="Cadherin-like_dom"/>
</dbReference>
<dbReference type="InterPro" id="IPR003961">
    <property type="entry name" value="FN3_dom"/>
</dbReference>
<dbReference type="Gene3D" id="2.60.40.60">
    <property type="entry name" value="Cadherins"/>
    <property type="match status" value="2"/>
</dbReference>
<dbReference type="InterPro" id="IPR059226">
    <property type="entry name" value="Choice_anch_Q_dom"/>
</dbReference>
<dbReference type="InterPro" id="IPR039448">
    <property type="entry name" value="Beta_helix"/>
</dbReference>
<feature type="region of interest" description="Disordered" evidence="3">
    <location>
        <begin position="227"/>
        <end position="259"/>
    </location>
</feature>
<evidence type="ECO:0008006" key="9">
    <source>
        <dbReference type="Google" id="ProtNLM"/>
    </source>
</evidence>
<dbReference type="Pfam" id="PF17963">
    <property type="entry name" value="Big_9"/>
    <property type="match status" value="1"/>
</dbReference>
<dbReference type="CDD" id="cd11304">
    <property type="entry name" value="Cadherin_repeat"/>
    <property type="match status" value="2"/>
</dbReference>
<evidence type="ECO:0000256" key="1">
    <source>
        <dbReference type="ARBA" id="ARBA00022729"/>
    </source>
</evidence>
<sequence>MNKIILLILIFIIGLTSQVTFANTFTVTNNADSEPGSLRDAITNVLLNDGDIIQFNNDYTINLTSGELAIGKSITIDGYNHKVTVIGGSNFRVFNVNSGVTVTLKNLTIQNGNAENGGGIFSDGLLTINNCTITGNAATNNGGGIYINSGTVTINNSTISAQNGGGGIFNKSNVVINNSTLSGNNGGGIYNNGTLELKNTIIANSTGGDCSNSGSITSTSTNNLIRDNSCNPKLSGDPQLGPLQDNGSPTPTHALLDGSPAIGAGNPATCLLKDQRGKTRDLPLHCDIGAFEFNHAPIANDATFTTTTNTNLSNTLSATDADGDSLTYSIDNSSSLGTVTLTDSTTGAFTYTPPSNETGTATFTYKVKDNAFDSKEAVKTVTIKIVNNIVVDNAGDKDDGNVSAGQNTLREAITHALSGDMITFANSLANQTITIDKKNVPLVINKDLIIDGAGQNITLSGGNNNRLFQIDSGNVTINHLTMRDSKSADGGAIHVNSGALFLNDCTIANNKNISTSHQGGGLFIGTGAVVEINRCLIDSNSANGDPGHGGGIFNQGKLTLNNSTVANNDANKGGGGLYNESGASAEINNSTFSANFTAQQNQGSNLYNGGTLKLRNTILANSGKNGGDCTNAGTINPNLNNLIEDGTCSSATNLTGDPKLIGLQPNGTFALSDGSPAIDAGDNSTCLATDQLGKLRPIDGNNDSSAICDIGAVEKDPGVVPQPDIAPSVISTDPTGSATGIDPTAAVTINFSESVNATVSSFSFECPAGTAILFNLSASPATTFTLTPTSNLPFSTSCQVTVKKSGISDVDNIDPPDLLSGDYPLSFQTANPPPTIPSPPTNLKAVPTAATETMGLSWNDNSDNETGFKIVRDGKLLSTTAANTTTYQDSPLKCGTEYTYSVTAINAVGDSSATTLTVSTWDCPPPSPTNLQAVPIVATQTMKLSWTDNSDNEIGFKIARDGKPLSTTTAANITTYQDSPLKCGTEYTYSVTAINTVGESTAATITVSTWDCPTPPPIIVVGPDPLVPPTDNTTTPPTTDQPPIVQPPTTANQLPIAPIKLNVVATSPTEVTLTWNDTSHNETGFKIERNNILTQITAANVTTYKDTELTCNTTYNYIIKATNASGDSAALTASITTPICATKPLVPSNLKVIATSPTAVNLSWADNSDNETGFKIERDGTVVHMSLATVTSYQDNGLTCGTPYHYQVIATNAIGDSVALTQTITTLPCTSTDSLPSTPMSLEISFIGDGQAQIKTYAAEIACDSSKAICTHDVKVPTSVILVATAAKGSQFFAWEGDCQSKSDSIEFILNTDRHCIVHFEKVADVPKDNTNNTSDSKDHEPCLVNNSLNCNPLPPVNHPPTDIILSNQRIDENSPGGTFIGRLTTLDSDVNEAHQYTLLDDASHTFILQSDELHLAQHAQLDFETAPSYTILVHSTDSQGAFIDKIFTIGVNNTDEAQFLGKVLTADWQVGKDMTIDEPETVNLIGYIKPQATHIGQIADIIATYDWTPAQQSQPALSIPITIAPQTLLQADMQFSLYEGRLIGLAGMLKITLGYQLNQSESFAGQIITLNINPNRPPTDIYLSNHTVMENSQPNTVIGWLATTDLDQQDQFTYGLVDNPGNYFTIVGNELRVNHFHFNYANGAIYPIRVRSVDMTGAYVDKSFTIEVTDTQSQLKDIQLTKTAVFENSPKGFIVGRLWIQGDEQSHYQYELIENAQGRFTLMNDLIVIAKDDELDFENQVAYPIVVRSTQTDTHQVLEKTFTIDILNVIDVTVRGELYDITHQSIDSSNLRSADKVIIELQLIPDQTHQGQLAVLFSVALWVADSGQTRLYIFNGDTWVEWNGDWATLSSVQPLILQDHHELTLWQDKLPNFSSGQFHIFGGYRLTNGEIVYSPKPFDISIP</sequence>
<dbReference type="InterPro" id="IPR006626">
    <property type="entry name" value="PbH1"/>
</dbReference>
<dbReference type="PANTHER" id="PTHR46708:SF11">
    <property type="entry name" value="RECEPTOR-TYPE TYROSINE-PROTEIN PHOSPHATASE ETA-LIKE"/>
    <property type="match status" value="1"/>
</dbReference>
<organism evidence="7 8">
    <name type="scientific">Thioploca ingrica</name>
    <dbReference type="NCBI Taxonomy" id="40754"/>
    <lineage>
        <taxon>Bacteria</taxon>
        <taxon>Pseudomonadati</taxon>
        <taxon>Pseudomonadota</taxon>
        <taxon>Gammaproteobacteria</taxon>
        <taxon>Thiotrichales</taxon>
        <taxon>Thiotrichaceae</taxon>
        <taxon>Thioploca</taxon>
    </lineage>
</organism>
<dbReference type="GO" id="GO:0016020">
    <property type="term" value="C:membrane"/>
    <property type="evidence" value="ECO:0007669"/>
    <property type="project" value="InterPro"/>
</dbReference>
<dbReference type="Pfam" id="PF00028">
    <property type="entry name" value="Cadherin"/>
    <property type="match status" value="1"/>
</dbReference>
<dbReference type="InterPro" id="IPR032812">
    <property type="entry name" value="SbsA_Ig"/>
</dbReference>
<dbReference type="SMART" id="SM00710">
    <property type="entry name" value="PbH1"/>
    <property type="match status" value="9"/>
</dbReference>
<evidence type="ECO:0000256" key="2">
    <source>
        <dbReference type="ARBA" id="ARBA00022737"/>
    </source>
</evidence>
<evidence type="ECO:0000313" key="7">
    <source>
        <dbReference type="EMBL" id="BAP55042.1"/>
    </source>
</evidence>
<dbReference type="SUPFAM" id="SSF51126">
    <property type="entry name" value="Pectin lyase-like"/>
    <property type="match status" value="2"/>
</dbReference>
<dbReference type="Pfam" id="PF13229">
    <property type="entry name" value="Beta_helix"/>
    <property type="match status" value="1"/>
</dbReference>
<feature type="domain" description="Fibronectin type-III" evidence="6">
    <location>
        <begin position="1146"/>
        <end position="1230"/>
    </location>
</feature>
<dbReference type="STRING" id="40754.THII_0745"/>
<dbReference type="InterPro" id="IPR050991">
    <property type="entry name" value="ECM_Regulatory_Proteins"/>
</dbReference>
<dbReference type="InterPro" id="IPR036116">
    <property type="entry name" value="FN3_sf"/>
</dbReference>
<evidence type="ECO:0000259" key="5">
    <source>
        <dbReference type="PROSITE" id="PS50268"/>
    </source>
</evidence>
<dbReference type="GO" id="GO:0005509">
    <property type="term" value="F:calcium ion binding"/>
    <property type="evidence" value="ECO:0007669"/>
    <property type="project" value="InterPro"/>
</dbReference>
<feature type="signal peptide" evidence="4">
    <location>
        <begin position="1"/>
        <end position="22"/>
    </location>
</feature>
<feature type="chain" id="PRO_5001852725" description="Tandem-95 repeat protein" evidence="4">
    <location>
        <begin position="23"/>
        <end position="1904"/>
    </location>
</feature>
<evidence type="ECO:0000313" key="8">
    <source>
        <dbReference type="Proteomes" id="UP000031623"/>
    </source>
</evidence>
<dbReference type="GO" id="GO:0007156">
    <property type="term" value="P:homophilic cell adhesion via plasma membrane adhesion molecules"/>
    <property type="evidence" value="ECO:0007669"/>
    <property type="project" value="InterPro"/>
</dbReference>
<reference evidence="7 8" key="1">
    <citation type="journal article" date="2014" name="ISME J.">
        <title>Ecophysiology of Thioploca ingrica as revealed by the complete genome sequence supplemented with proteomic evidence.</title>
        <authorList>
            <person name="Kojima H."/>
            <person name="Ogura Y."/>
            <person name="Yamamoto N."/>
            <person name="Togashi T."/>
            <person name="Mori H."/>
            <person name="Watanabe T."/>
            <person name="Nemoto F."/>
            <person name="Kurokawa K."/>
            <person name="Hayashi T."/>
            <person name="Fukui M."/>
        </authorList>
    </citation>
    <scope>NUCLEOTIDE SEQUENCE [LARGE SCALE GENOMIC DNA]</scope>
</reference>
<dbReference type="SMART" id="SM00060">
    <property type="entry name" value="FN3"/>
    <property type="match status" value="4"/>
</dbReference>
<keyword evidence="8" id="KW-1185">Reference proteome</keyword>
<dbReference type="Pfam" id="PF13205">
    <property type="entry name" value="Big_5"/>
    <property type="match status" value="1"/>
</dbReference>
<proteinExistence type="predicted"/>
<dbReference type="Gene3D" id="2.160.20.10">
    <property type="entry name" value="Single-stranded right-handed beta-helix, Pectin lyase-like"/>
    <property type="match status" value="1"/>
</dbReference>